<evidence type="ECO:0000256" key="1">
    <source>
        <dbReference type="SAM" id="SignalP"/>
    </source>
</evidence>
<keyword evidence="3" id="KW-1185">Reference proteome</keyword>
<reference evidence="2 3" key="1">
    <citation type="submission" date="2018-03" db="EMBL/GenBank/DDBJ databases">
        <authorList>
            <person name="Guldener U."/>
        </authorList>
    </citation>
    <scope>NUCLEOTIDE SEQUENCE [LARGE SCALE GENOMIC DNA]</scope>
    <source>
        <strain evidence="2 3">DAOM196992</strain>
    </source>
</reference>
<gene>
    <name evidence="2" type="ORF">PSFLO_00502</name>
</gene>
<sequence>MFKNRRAACSFVAFGLLAASGLAKPMFDPLDLTPLTQDVIDAGVAALREWDSEHIPLLSMNSYHPAQGQPEGVYHSYVQHAEPYHAGSSSQADHAGMESSSQPAYLPNALSELGQEAQQSEPTPEALIANREALRWAAKAAVRNGEGMKVDHFVHPTSFRRTASTTLKANLFERDLVLDKLQTDLNRQTRRRSGYPPAHWVDDPHSLLERIEGKLASRVRTHLRSDVNRRTPSYRGALTRYLINEYIMEFRRMKGSDLYYVLAVPADGLASPTHPDRFAHASMEVGLVEIPAL</sequence>
<accession>A0A5C3EVC4</accession>
<feature type="signal peptide" evidence="1">
    <location>
        <begin position="1"/>
        <end position="23"/>
    </location>
</feature>
<dbReference type="Proteomes" id="UP000323386">
    <property type="component" value="Unassembled WGS sequence"/>
</dbReference>
<proteinExistence type="predicted"/>
<keyword evidence="1" id="KW-0732">Signal</keyword>
<dbReference type="EMBL" id="OOIP01000001">
    <property type="protein sequence ID" value="SPO35031.1"/>
    <property type="molecule type" value="Genomic_DNA"/>
</dbReference>
<organism evidence="2 3">
    <name type="scientific">Pseudozyma flocculosa</name>
    <dbReference type="NCBI Taxonomy" id="84751"/>
    <lineage>
        <taxon>Eukaryota</taxon>
        <taxon>Fungi</taxon>
        <taxon>Dikarya</taxon>
        <taxon>Basidiomycota</taxon>
        <taxon>Ustilaginomycotina</taxon>
        <taxon>Ustilaginomycetes</taxon>
        <taxon>Ustilaginales</taxon>
        <taxon>Ustilaginaceae</taxon>
        <taxon>Pseudozyma</taxon>
    </lineage>
</organism>
<evidence type="ECO:0000313" key="2">
    <source>
        <dbReference type="EMBL" id="SPO35031.1"/>
    </source>
</evidence>
<protein>
    <submittedName>
        <fullName evidence="2">Uncharacterized protein</fullName>
    </submittedName>
</protein>
<name>A0A5C3EVC4_9BASI</name>
<dbReference type="AlphaFoldDB" id="A0A5C3EVC4"/>
<feature type="chain" id="PRO_5022713159" evidence="1">
    <location>
        <begin position="24"/>
        <end position="293"/>
    </location>
</feature>
<evidence type="ECO:0000313" key="3">
    <source>
        <dbReference type="Proteomes" id="UP000323386"/>
    </source>
</evidence>